<accession>A0ABD1D5Z8</accession>
<organism evidence="4 5">
    <name type="scientific">Culex pipiens pipiens</name>
    <name type="common">Northern house mosquito</name>
    <dbReference type="NCBI Taxonomy" id="38569"/>
    <lineage>
        <taxon>Eukaryota</taxon>
        <taxon>Metazoa</taxon>
        <taxon>Ecdysozoa</taxon>
        <taxon>Arthropoda</taxon>
        <taxon>Hexapoda</taxon>
        <taxon>Insecta</taxon>
        <taxon>Pterygota</taxon>
        <taxon>Neoptera</taxon>
        <taxon>Endopterygota</taxon>
        <taxon>Diptera</taxon>
        <taxon>Nematocera</taxon>
        <taxon>Culicoidea</taxon>
        <taxon>Culicidae</taxon>
        <taxon>Culicinae</taxon>
        <taxon>Culicini</taxon>
        <taxon>Culex</taxon>
        <taxon>Culex</taxon>
    </lineage>
</organism>
<dbReference type="PROSITE" id="PS50084">
    <property type="entry name" value="KH_TYPE_1"/>
    <property type="match status" value="1"/>
</dbReference>
<dbReference type="Pfam" id="PF00013">
    <property type="entry name" value="KH_1"/>
    <property type="match status" value="1"/>
</dbReference>
<dbReference type="GO" id="GO:0010468">
    <property type="term" value="P:regulation of gene expression"/>
    <property type="evidence" value="ECO:0007669"/>
    <property type="project" value="UniProtKB-ARBA"/>
</dbReference>
<evidence type="ECO:0000259" key="3">
    <source>
        <dbReference type="SMART" id="SM00322"/>
    </source>
</evidence>
<evidence type="ECO:0000256" key="2">
    <source>
        <dbReference type="PROSITE-ProRule" id="PRU00117"/>
    </source>
</evidence>
<evidence type="ECO:0000313" key="4">
    <source>
        <dbReference type="EMBL" id="KAL1395067.1"/>
    </source>
</evidence>
<dbReference type="SMART" id="SM00322">
    <property type="entry name" value="KH"/>
    <property type="match status" value="1"/>
</dbReference>
<evidence type="ECO:0000313" key="5">
    <source>
        <dbReference type="Proteomes" id="UP001562425"/>
    </source>
</evidence>
<dbReference type="CDD" id="cd22421">
    <property type="entry name" value="KH-I_BICC1_rpt2"/>
    <property type="match status" value="1"/>
</dbReference>
<keyword evidence="5" id="KW-1185">Reference proteome</keyword>
<keyword evidence="1" id="KW-0677">Repeat</keyword>
<proteinExistence type="predicted"/>
<keyword evidence="2" id="KW-0694">RNA-binding</keyword>
<feature type="domain" description="K Homology" evidence="3">
    <location>
        <begin position="139"/>
        <end position="212"/>
    </location>
</feature>
<dbReference type="PANTHER" id="PTHR10627:SF69">
    <property type="entry name" value="PROTEIN BICAUDAL C"/>
    <property type="match status" value="1"/>
</dbReference>
<dbReference type="Proteomes" id="UP001562425">
    <property type="component" value="Unassembled WGS sequence"/>
</dbReference>
<dbReference type="InterPro" id="IPR004087">
    <property type="entry name" value="KH_dom"/>
</dbReference>
<dbReference type="InterPro" id="IPR047554">
    <property type="entry name" value="BICC1_KH-I_rpt2"/>
</dbReference>
<dbReference type="AlphaFoldDB" id="A0ABD1D5Z8"/>
<reference evidence="4 5" key="1">
    <citation type="submission" date="2024-05" db="EMBL/GenBank/DDBJ databases">
        <title>Culex pipiens pipiens assembly and annotation.</title>
        <authorList>
            <person name="Alout H."/>
            <person name="Durand T."/>
        </authorList>
    </citation>
    <scope>NUCLEOTIDE SEQUENCE [LARGE SCALE GENOMIC DNA]</scope>
    <source>
        <strain evidence="4">HA-2024</strain>
        <tissue evidence="4">Whole body</tissue>
    </source>
</reference>
<name>A0ABD1D5Z8_CULPP</name>
<dbReference type="Pfam" id="PF24234">
    <property type="entry name" value="KH_BICC1_1st"/>
    <property type="match status" value="1"/>
</dbReference>
<dbReference type="GO" id="GO:0003723">
    <property type="term" value="F:RNA binding"/>
    <property type="evidence" value="ECO:0007669"/>
    <property type="project" value="UniProtKB-UniRule"/>
</dbReference>
<dbReference type="InterPro" id="IPR036612">
    <property type="entry name" value="KH_dom_type_1_sf"/>
</dbReference>
<dbReference type="SUPFAM" id="SSF54791">
    <property type="entry name" value="Eukaryotic type KH-domain (KH-domain type I)"/>
    <property type="match status" value="1"/>
</dbReference>
<dbReference type="InterPro" id="IPR047549">
    <property type="entry name" value="BICC1_KH-I_rpt1"/>
</dbReference>
<dbReference type="EMBL" id="JBEHCU010007315">
    <property type="protein sequence ID" value="KAL1395067.1"/>
    <property type="molecule type" value="Genomic_DNA"/>
</dbReference>
<protein>
    <recommendedName>
        <fullName evidence="3">K Homology domain-containing protein</fullName>
    </recommendedName>
</protein>
<dbReference type="PANTHER" id="PTHR10627">
    <property type="entry name" value="SCP160"/>
    <property type="match status" value="1"/>
</dbReference>
<comment type="caution">
    <text evidence="4">The sequence shown here is derived from an EMBL/GenBank/DDBJ whole genome shotgun (WGS) entry which is preliminary data.</text>
</comment>
<evidence type="ECO:0000256" key="1">
    <source>
        <dbReference type="ARBA" id="ARBA00022737"/>
    </source>
</evidence>
<gene>
    <name evidence="4" type="ORF">pipiens_011515</name>
</gene>
<dbReference type="Gene3D" id="3.30.310.270">
    <property type="match status" value="2"/>
</dbReference>
<sequence>MMASSFPPFNKHIFINGGPPSETTGSEISSVESDWGDLRLIAAQLGVANPDDLHVERFKVDRQKLEDMIKVETYSEGMNSAEEFFTNIMKETTTYVSWPCRLKIGAKSKKDPHIRIVGRLPDVLKAKDRVMARLDSRGSRVIMKMDVSYTDHSFIIGRGGNNIKRIMEDTATHIHFPDSNRSNPTEKSNQVSLCGSLEGVERARALVRISTPLLISFELPILAPGKTPPDNDTPYVKEVEKEFNVQVIFSTRPKLHSSLVLVKGSEKEELKVKEATRRLMDFMCENMANQIPVQMQLEV</sequence>
<dbReference type="InterPro" id="IPR054727">
    <property type="entry name" value="BICC1_KH"/>
</dbReference>
<dbReference type="Pfam" id="PF22985">
    <property type="entry name" value="KH_BICC1"/>
    <property type="match status" value="1"/>
</dbReference>
<dbReference type="InterPro" id="IPR004088">
    <property type="entry name" value="KH_dom_type_1"/>
</dbReference>